<name>A0A3N1Y9R8_9GAMM</name>
<evidence type="ECO:0000256" key="4">
    <source>
        <dbReference type="ARBA" id="ARBA00004496"/>
    </source>
</evidence>
<evidence type="ECO:0000256" key="5">
    <source>
        <dbReference type="ARBA" id="ARBA00004708"/>
    </source>
</evidence>
<accession>A0A3N1Y9R8</accession>
<feature type="binding site" evidence="17">
    <location>
        <position position="7"/>
    </location>
    <ligand>
        <name>Mg(2+)</name>
        <dbReference type="ChEBI" id="CHEBI:18420"/>
    </ligand>
</feature>
<dbReference type="InterPro" id="IPR006549">
    <property type="entry name" value="HAD-SF_hydro_IIIA"/>
</dbReference>
<comment type="subcellular location">
    <subcellularLocation>
        <location evidence="4 14">Cytoplasm</location>
    </subcellularLocation>
</comment>
<evidence type="ECO:0000256" key="11">
    <source>
        <dbReference type="ARBA" id="ARBA00022842"/>
    </source>
</evidence>
<feature type="binding site" evidence="17">
    <location>
        <position position="97"/>
    </location>
    <ligand>
        <name>Zn(2+)</name>
        <dbReference type="ChEBI" id="CHEBI:29105"/>
    </ligand>
</feature>
<dbReference type="NCBIfam" id="NF006506">
    <property type="entry name" value="PRK08942.1"/>
    <property type="match status" value="1"/>
</dbReference>
<gene>
    <name evidence="18" type="ORF">EDC57_0258</name>
</gene>
<dbReference type="PANTHER" id="PTHR42891:SF1">
    <property type="entry name" value="D-GLYCERO-BETA-D-MANNO-HEPTOSE-1,7-BISPHOSPHATE 7-PHOSPHATASE"/>
    <property type="match status" value="1"/>
</dbReference>
<evidence type="ECO:0000256" key="6">
    <source>
        <dbReference type="ARBA" id="ARBA00011245"/>
    </source>
</evidence>
<dbReference type="Pfam" id="PF13242">
    <property type="entry name" value="Hydrolase_like"/>
    <property type="match status" value="1"/>
</dbReference>
<evidence type="ECO:0000256" key="17">
    <source>
        <dbReference type="PIRSR" id="PIRSR004682-4"/>
    </source>
</evidence>
<keyword evidence="19" id="KW-1185">Reference proteome</keyword>
<dbReference type="CDD" id="cd07503">
    <property type="entry name" value="HAD_HisB-N"/>
    <property type="match status" value="1"/>
</dbReference>
<comment type="cofactor">
    <cofactor evidence="2 17">
        <name>Mg(2+)</name>
        <dbReference type="ChEBI" id="CHEBI:18420"/>
    </cofactor>
</comment>
<evidence type="ECO:0000256" key="2">
    <source>
        <dbReference type="ARBA" id="ARBA00001946"/>
    </source>
</evidence>
<feature type="site" description="Contributes to substrate recognition" evidence="16">
    <location>
        <position position="100"/>
    </location>
</feature>
<keyword evidence="8 17" id="KW-0479">Metal-binding</keyword>
<comment type="cofactor">
    <cofactor evidence="3 17">
        <name>Zn(2+)</name>
        <dbReference type="ChEBI" id="CHEBI:29105"/>
    </cofactor>
</comment>
<dbReference type="AlphaFoldDB" id="A0A3N1Y9R8"/>
<evidence type="ECO:0000256" key="13">
    <source>
        <dbReference type="ARBA" id="ARBA00061616"/>
    </source>
</evidence>
<keyword evidence="11 17" id="KW-0460">Magnesium</keyword>
<proteinExistence type="inferred from homology"/>
<dbReference type="GO" id="GO:0046872">
    <property type="term" value="F:metal ion binding"/>
    <property type="evidence" value="ECO:0007669"/>
    <property type="project" value="UniProtKB-KW"/>
</dbReference>
<dbReference type="InterPro" id="IPR004446">
    <property type="entry name" value="Heptose_bisP_phosphatase"/>
</dbReference>
<dbReference type="GO" id="GO:0005737">
    <property type="term" value="C:cytoplasm"/>
    <property type="evidence" value="ECO:0007669"/>
    <property type="project" value="UniProtKB-SubCell"/>
</dbReference>
<comment type="pathway">
    <text evidence="5">Nucleotide-sugar biosynthesis; ADP-L-glycero-beta-D-manno-heptose biosynthesis; ADP-L-glycero-beta-D-manno-heptose from D-glycero-beta-D-manno-heptose 7-phosphate: step 2/4.</text>
</comment>
<feature type="active site" description="Nucleophile" evidence="15">
    <location>
        <position position="7"/>
    </location>
</feature>
<evidence type="ECO:0000256" key="16">
    <source>
        <dbReference type="PIRSR" id="PIRSR004682-3"/>
    </source>
</evidence>
<dbReference type="InterPro" id="IPR006543">
    <property type="entry name" value="Histidinol-phos"/>
</dbReference>
<evidence type="ECO:0000256" key="15">
    <source>
        <dbReference type="PIRSR" id="PIRSR004682-1"/>
    </source>
</evidence>
<comment type="catalytic activity">
    <reaction evidence="1">
        <text>D-glycero-beta-D-manno-heptose 1,7-bisphosphate + H2O = D-glycero-beta-D-manno-heptose 1-phosphate + phosphate</text>
        <dbReference type="Rhea" id="RHEA:28518"/>
        <dbReference type="ChEBI" id="CHEBI:15377"/>
        <dbReference type="ChEBI" id="CHEBI:43474"/>
        <dbReference type="ChEBI" id="CHEBI:60208"/>
        <dbReference type="ChEBI" id="CHEBI:61593"/>
        <dbReference type="EC" id="3.1.3.82"/>
    </reaction>
</comment>
<dbReference type="EC" id="3.1.3.-" evidence="14"/>
<evidence type="ECO:0000256" key="10">
    <source>
        <dbReference type="ARBA" id="ARBA00022833"/>
    </source>
</evidence>
<dbReference type="PIRSF" id="PIRSF004682">
    <property type="entry name" value="GmhB"/>
    <property type="match status" value="1"/>
</dbReference>
<dbReference type="FunFam" id="3.40.50.1000:FF:000168">
    <property type="entry name" value="D,D-heptose 1,7-bisphosphate phosphatase"/>
    <property type="match status" value="1"/>
</dbReference>
<feature type="binding site" evidence="17">
    <location>
        <position position="89"/>
    </location>
    <ligand>
        <name>Zn(2+)</name>
        <dbReference type="ChEBI" id="CHEBI:29105"/>
    </ligand>
</feature>
<keyword evidence="7 14" id="KW-0963">Cytoplasm</keyword>
<protein>
    <recommendedName>
        <fullName evidence="14">D,D-heptose 1,7-bisphosphate phosphatase</fullName>
        <ecNumber evidence="14">3.1.3.-</ecNumber>
    </recommendedName>
</protein>
<dbReference type="EMBL" id="RJVI01000001">
    <property type="protein sequence ID" value="ROR34362.1"/>
    <property type="molecule type" value="Genomic_DNA"/>
</dbReference>
<comment type="subunit">
    <text evidence="6">Monomer.</text>
</comment>
<dbReference type="GO" id="GO:0005975">
    <property type="term" value="P:carbohydrate metabolic process"/>
    <property type="evidence" value="ECO:0007669"/>
    <property type="project" value="InterPro"/>
</dbReference>
<feature type="active site" description="Proton donor" evidence="15">
    <location>
        <position position="9"/>
    </location>
</feature>
<evidence type="ECO:0000313" key="18">
    <source>
        <dbReference type="EMBL" id="ROR34362.1"/>
    </source>
</evidence>
<feature type="binding site" evidence="17">
    <location>
        <position position="99"/>
    </location>
    <ligand>
        <name>Zn(2+)</name>
        <dbReference type="ChEBI" id="CHEBI:29105"/>
    </ligand>
</feature>
<feature type="site" description="Stabilizes the phosphoryl group" evidence="16">
    <location>
        <position position="101"/>
    </location>
</feature>
<feature type="site" description="Stabilizes the phosphoryl group" evidence="16">
    <location>
        <position position="50"/>
    </location>
</feature>
<evidence type="ECO:0000256" key="12">
    <source>
        <dbReference type="ARBA" id="ARBA00023277"/>
    </source>
</evidence>
<comment type="similarity">
    <text evidence="13 14">Belongs to the gmhB family.</text>
</comment>
<evidence type="ECO:0000256" key="3">
    <source>
        <dbReference type="ARBA" id="ARBA00001947"/>
    </source>
</evidence>
<evidence type="ECO:0000256" key="14">
    <source>
        <dbReference type="PIRNR" id="PIRNR004682"/>
    </source>
</evidence>
<evidence type="ECO:0000313" key="19">
    <source>
        <dbReference type="Proteomes" id="UP000276634"/>
    </source>
</evidence>
<keyword evidence="12 14" id="KW-0119">Carbohydrate metabolism</keyword>
<feature type="binding site" evidence="17">
    <location>
        <position position="9"/>
    </location>
    <ligand>
        <name>Mg(2+)</name>
        <dbReference type="ChEBI" id="CHEBI:18420"/>
    </ligand>
</feature>
<dbReference type="Gene3D" id="3.40.50.1000">
    <property type="entry name" value="HAD superfamily/HAD-like"/>
    <property type="match status" value="1"/>
</dbReference>
<comment type="caution">
    <text evidence="18">The sequence shown here is derived from an EMBL/GenBank/DDBJ whole genome shotgun (WGS) entry which is preliminary data.</text>
</comment>
<dbReference type="Proteomes" id="UP000276634">
    <property type="component" value="Unassembled WGS sequence"/>
</dbReference>
<dbReference type="SUPFAM" id="SSF56784">
    <property type="entry name" value="HAD-like"/>
    <property type="match status" value="1"/>
</dbReference>
<dbReference type="NCBIfam" id="TIGR01662">
    <property type="entry name" value="HAD-SF-IIIA"/>
    <property type="match status" value="1"/>
</dbReference>
<feature type="binding site" evidence="17">
    <location>
        <position position="126"/>
    </location>
    <ligand>
        <name>Mg(2+)</name>
        <dbReference type="ChEBI" id="CHEBI:18420"/>
    </ligand>
</feature>
<dbReference type="InterPro" id="IPR036412">
    <property type="entry name" value="HAD-like_sf"/>
</dbReference>
<sequence length="183" mass="18701">MALVILDRDGVLNHDSEAFIKSPAEWVPIPGSLEAVARLHQAGHTVVVATNQSGIARGLLDLEALTAIHAVMRRALAAVGAAVDLILFCPHGPREGCACRKPRPGMLLEAAARTGLPLAGAPVVGDAARDLEAARAAGATPVLVRTGKGAATEAEGGPELAGVAVFDDLAAFVTHWLGEARCG</sequence>
<organism evidence="18 19">
    <name type="scientific">Inmirania thermothiophila</name>
    <dbReference type="NCBI Taxonomy" id="1750597"/>
    <lineage>
        <taxon>Bacteria</taxon>
        <taxon>Pseudomonadati</taxon>
        <taxon>Pseudomonadota</taxon>
        <taxon>Gammaproteobacteria</taxon>
        <taxon>Chromatiales</taxon>
        <taxon>Ectothiorhodospiraceae</taxon>
        <taxon>Inmirania</taxon>
    </lineage>
</organism>
<dbReference type="OrthoDB" id="9788272at2"/>
<reference evidence="18 19" key="1">
    <citation type="submission" date="2018-11" db="EMBL/GenBank/DDBJ databases">
        <title>Genomic Encyclopedia of Type Strains, Phase IV (KMG-IV): sequencing the most valuable type-strain genomes for metagenomic binning, comparative biology and taxonomic classification.</title>
        <authorList>
            <person name="Goeker M."/>
        </authorList>
    </citation>
    <scope>NUCLEOTIDE SEQUENCE [LARGE SCALE GENOMIC DNA]</scope>
    <source>
        <strain evidence="18 19">DSM 100275</strain>
    </source>
</reference>
<feature type="binding site" evidence="17">
    <location>
        <position position="91"/>
    </location>
    <ligand>
        <name>Zn(2+)</name>
        <dbReference type="ChEBI" id="CHEBI:29105"/>
    </ligand>
</feature>
<dbReference type="PANTHER" id="PTHR42891">
    <property type="entry name" value="D-GLYCERO-BETA-D-MANNO-HEPTOSE-1,7-BISPHOSPHATE 7-PHOSPHATASE"/>
    <property type="match status" value="1"/>
</dbReference>
<dbReference type="InterPro" id="IPR023214">
    <property type="entry name" value="HAD_sf"/>
</dbReference>
<dbReference type="RefSeq" id="WP_123399463.1">
    <property type="nucleotide sequence ID" value="NZ_RJVI01000001.1"/>
</dbReference>
<keyword evidence="9 14" id="KW-0378">Hydrolase</keyword>
<keyword evidence="10 17" id="KW-0862">Zinc</keyword>
<evidence type="ECO:0000256" key="9">
    <source>
        <dbReference type="ARBA" id="ARBA00022801"/>
    </source>
</evidence>
<dbReference type="GO" id="GO:0034200">
    <property type="term" value="F:D-glycero-beta-D-manno-heptose 1,7-bisphosphate 7-phosphatase activity"/>
    <property type="evidence" value="ECO:0007669"/>
    <property type="project" value="UniProtKB-EC"/>
</dbReference>
<evidence type="ECO:0000256" key="8">
    <source>
        <dbReference type="ARBA" id="ARBA00022723"/>
    </source>
</evidence>
<evidence type="ECO:0000256" key="1">
    <source>
        <dbReference type="ARBA" id="ARBA00001226"/>
    </source>
</evidence>
<evidence type="ECO:0000256" key="7">
    <source>
        <dbReference type="ARBA" id="ARBA00022490"/>
    </source>
</evidence>
<dbReference type="NCBIfam" id="TIGR01656">
    <property type="entry name" value="Histidinol-ppas"/>
    <property type="match status" value="1"/>
</dbReference>